<keyword evidence="2" id="KW-0472">Membrane</keyword>
<gene>
    <name evidence="5" type="ORF">QEH59_15830</name>
</gene>
<dbReference type="PANTHER" id="PTHR30203">
    <property type="entry name" value="OUTER MEMBRANE CATION EFFLUX PROTEIN"/>
    <property type="match status" value="1"/>
</dbReference>
<keyword evidence="3" id="KW-0175">Coiled coil</keyword>
<feature type="region of interest" description="Disordered" evidence="4">
    <location>
        <begin position="1"/>
        <end position="29"/>
    </location>
</feature>
<evidence type="ECO:0000313" key="5">
    <source>
        <dbReference type="EMBL" id="MDQ8195904.1"/>
    </source>
</evidence>
<evidence type="ECO:0000313" key="6">
    <source>
        <dbReference type="Proteomes" id="UP001243717"/>
    </source>
</evidence>
<feature type="compositionally biased region" description="Pro residues" evidence="4">
    <location>
        <begin position="13"/>
        <end position="23"/>
    </location>
</feature>
<keyword evidence="2" id="KW-0564">Palmitate</keyword>
<dbReference type="RefSeq" id="WP_308986349.1">
    <property type="nucleotide sequence ID" value="NZ_JARXIC010000037.1"/>
</dbReference>
<dbReference type="InterPro" id="IPR003423">
    <property type="entry name" value="OMP_efflux"/>
</dbReference>
<feature type="compositionally biased region" description="Polar residues" evidence="4">
    <location>
        <begin position="335"/>
        <end position="344"/>
    </location>
</feature>
<name>A0ABU1AMK3_9BACT</name>
<feature type="compositionally biased region" description="Basic and acidic residues" evidence="4">
    <location>
        <begin position="322"/>
        <end position="332"/>
    </location>
</feature>
<dbReference type="InterPro" id="IPR010131">
    <property type="entry name" value="MdtP/NodT-like"/>
</dbReference>
<keyword evidence="6" id="KW-1185">Reference proteome</keyword>
<accession>A0ABU1AMK3</accession>
<dbReference type="EMBL" id="JARXIC010000037">
    <property type="protein sequence ID" value="MDQ8195904.1"/>
    <property type="molecule type" value="Genomic_DNA"/>
</dbReference>
<evidence type="ECO:0000256" key="2">
    <source>
        <dbReference type="RuleBase" id="RU362097"/>
    </source>
</evidence>
<dbReference type="Proteomes" id="UP001243717">
    <property type="component" value="Unassembled WGS sequence"/>
</dbReference>
<reference evidence="5 6" key="1">
    <citation type="submission" date="2023-04" db="EMBL/GenBank/DDBJ databases">
        <title>A novel bacteria isolated from coastal sediment.</title>
        <authorList>
            <person name="Liu X.-J."/>
            <person name="Du Z.-J."/>
        </authorList>
    </citation>
    <scope>NUCLEOTIDE SEQUENCE [LARGE SCALE GENOMIC DNA]</scope>
    <source>
        <strain evidence="5 6">SDUM461004</strain>
    </source>
</reference>
<sequence>MKIPLSKYKNRLGPPPTDSPAPNGPRDGRTLLKYSARLLPCLLLAACASSPERSRAPEITLPDTWGRKVSDTTPTAWLKDFNSPQLEALVTEAMRHNPGLEAAAARFAQSIAEARIAGADLMPQAGLGLNGTRQQISTFGPSSTGGVIFENYELALNLSWELDLWGRLRDRSSAARARAESSQAELHAARLSLAAQTTKAWLNVIEAQQQLALAQRTAQAYRNNQEALESRFKRGLTEGFDLRRIRTQAASAEADSATRQRALDQATRNLEIVLGRYPAGQLETLPNFPALPASVPAGLPAELLQRRPDLIAAERQLAAAEREQRAAQKERLPQISLTASGGSSSQEFENLLDGDFSVWSLAGNLTQPLFQGGRILANIDRTASLREQAAANYRDSALRAFFEVESTLAAEQYLRREQSKLALAAEEAAATETLAWERYRNGTGDFLSALDAQRTADSARSRQLGVSNLLLQNRIDLYLALGGEFADQPSDHTYDKNVGARLVTPAENKLAHRGRDKSRPHYL</sequence>
<dbReference type="Gene3D" id="1.20.1600.10">
    <property type="entry name" value="Outer membrane efflux proteins (OEP)"/>
    <property type="match status" value="1"/>
</dbReference>
<protein>
    <submittedName>
        <fullName evidence="5">TolC family protein</fullName>
    </submittedName>
</protein>
<organism evidence="5 6">
    <name type="scientific">Thalassobacterium sedimentorum</name>
    <dbReference type="NCBI Taxonomy" id="3041258"/>
    <lineage>
        <taxon>Bacteria</taxon>
        <taxon>Pseudomonadati</taxon>
        <taxon>Verrucomicrobiota</taxon>
        <taxon>Opitutia</taxon>
        <taxon>Puniceicoccales</taxon>
        <taxon>Coraliomargaritaceae</taxon>
        <taxon>Thalassobacterium</taxon>
    </lineage>
</organism>
<dbReference type="Gene3D" id="2.20.200.10">
    <property type="entry name" value="Outer membrane efflux proteins (OEP)"/>
    <property type="match status" value="1"/>
</dbReference>
<keyword evidence="2" id="KW-1134">Transmembrane beta strand</keyword>
<comment type="caution">
    <text evidence="5">The sequence shown here is derived from an EMBL/GenBank/DDBJ whole genome shotgun (WGS) entry which is preliminary data.</text>
</comment>
<proteinExistence type="inferred from homology"/>
<evidence type="ECO:0000256" key="1">
    <source>
        <dbReference type="ARBA" id="ARBA00007613"/>
    </source>
</evidence>
<evidence type="ECO:0000256" key="3">
    <source>
        <dbReference type="SAM" id="Coils"/>
    </source>
</evidence>
<comment type="subcellular location">
    <subcellularLocation>
        <location evidence="2">Cell membrane</location>
        <topology evidence="2">Lipid-anchor</topology>
    </subcellularLocation>
</comment>
<dbReference type="PANTHER" id="PTHR30203:SF33">
    <property type="entry name" value="BLR4455 PROTEIN"/>
    <property type="match status" value="1"/>
</dbReference>
<evidence type="ECO:0000256" key="4">
    <source>
        <dbReference type="SAM" id="MobiDB-lite"/>
    </source>
</evidence>
<feature type="region of interest" description="Disordered" evidence="4">
    <location>
        <begin position="322"/>
        <end position="344"/>
    </location>
</feature>
<feature type="coiled-coil region" evidence="3">
    <location>
        <begin position="204"/>
        <end position="231"/>
    </location>
</feature>
<comment type="similarity">
    <text evidence="1 2">Belongs to the outer membrane factor (OMF) (TC 1.B.17) family.</text>
</comment>
<dbReference type="NCBIfam" id="TIGR01845">
    <property type="entry name" value="outer_NodT"/>
    <property type="match status" value="1"/>
</dbReference>
<keyword evidence="2" id="KW-0812">Transmembrane</keyword>
<keyword evidence="2" id="KW-0449">Lipoprotein</keyword>
<dbReference type="SUPFAM" id="SSF56954">
    <property type="entry name" value="Outer membrane efflux proteins (OEP)"/>
    <property type="match status" value="1"/>
</dbReference>
<dbReference type="Pfam" id="PF02321">
    <property type="entry name" value="OEP"/>
    <property type="match status" value="2"/>
</dbReference>